<proteinExistence type="predicted"/>
<dbReference type="AlphaFoldDB" id="A0A6A5XCP1"/>
<dbReference type="EMBL" id="ML978076">
    <property type="protein sequence ID" value="KAF2010690.1"/>
    <property type="molecule type" value="Genomic_DNA"/>
</dbReference>
<dbReference type="OrthoDB" id="2922289at2759"/>
<sequence>MTHNEPNIAQIHQHLFNLLSPIHERFGAATARDLWNINFLPLVHIKKAKAMVRRYEDMTKPVDWDNLPAWIEQVVSAVRFDSMQLAEGLKALRIDTKPSSSDSKTLISLIESSPFARQLRRALGPNWATWVKNNSFNVDMPISHLPKFRDQALKLATQVIMDWESLLTSKTTGKLDILRQRWDRLTEGQRKHWLKREFAYLFDLPHPEIYGWIRSTNPERSTLPKGFFMMALLNLEDLCKTLPDFLETRAAWHPGFFRTIDSRSLPLGYYAGGLKLRVPGAMKFFSDTAVSYIQFEDKYDHAQAQLVRTDLGLYQLGAQQRIYAFLSSCPQKFVDLAALECPSQDSIHQSSSLFNQASLLDFRGHPNRVDLDYLVHLTTALRDEAMDHLRQLRSDPDSFIEYWNETSGQGSERVSNLLHTLFYRIDTFQSLSHHLDDVKKRIPTENETAENSNTARAYPSNLMSLYTAFQSCLTETVQELARSSWSPDSNSVFSQLFNMAKELNPVIWMMGIPSVMRVIDREIRADDFGMRIPVTVMQALNDIAILAVCTRETWKHYTFVVDVHAHIDNVNDLEIWWAKRSRPWTMLAERASLAMGNDDRSKLEKHTRRKDIDKYDRMCQFWDSVDNSLRAETVEEEEIVELIMHSLPRHTLPLKS</sequence>
<accession>A0A6A5XCP1</accession>
<evidence type="ECO:0000313" key="2">
    <source>
        <dbReference type="Proteomes" id="UP000799778"/>
    </source>
</evidence>
<keyword evidence="2" id="KW-1185">Reference proteome</keyword>
<reference evidence="1" key="1">
    <citation type="journal article" date="2020" name="Stud. Mycol.">
        <title>101 Dothideomycetes genomes: a test case for predicting lifestyles and emergence of pathogens.</title>
        <authorList>
            <person name="Haridas S."/>
            <person name="Albert R."/>
            <person name="Binder M."/>
            <person name="Bloem J."/>
            <person name="Labutti K."/>
            <person name="Salamov A."/>
            <person name="Andreopoulos B."/>
            <person name="Baker S."/>
            <person name="Barry K."/>
            <person name="Bills G."/>
            <person name="Bluhm B."/>
            <person name="Cannon C."/>
            <person name="Castanera R."/>
            <person name="Culley D."/>
            <person name="Daum C."/>
            <person name="Ezra D."/>
            <person name="Gonzalez J."/>
            <person name="Henrissat B."/>
            <person name="Kuo A."/>
            <person name="Liang C."/>
            <person name="Lipzen A."/>
            <person name="Lutzoni F."/>
            <person name="Magnuson J."/>
            <person name="Mondo S."/>
            <person name="Nolan M."/>
            <person name="Ohm R."/>
            <person name="Pangilinan J."/>
            <person name="Park H.-J."/>
            <person name="Ramirez L."/>
            <person name="Alfaro M."/>
            <person name="Sun H."/>
            <person name="Tritt A."/>
            <person name="Yoshinaga Y."/>
            <person name="Zwiers L.-H."/>
            <person name="Turgeon B."/>
            <person name="Goodwin S."/>
            <person name="Spatafora J."/>
            <person name="Crous P."/>
            <person name="Grigoriev I."/>
        </authorList>
    </citation>
    <scope>NUCLEOTIDE SEQUENCE</scope>
    <source>
        <strain evidence="1">CBS 175.79</strain>
    </source>
</reference>
<dbReference type="Proteomes" id="UP000799778">
    <property type="component" value="Unassembled WGS sequence"/>
</dbReference>
<dbReference type="GeneID" id="54288744"/>
<protein>
    <submittedName>
        <fullName evidence="1">Uncharacterized protein</fullName>
    </submittedName>
</protein>
<gene>
    <name evidence="1" type="ORF">BU24DRAFT_454989</name>
</gene>
<organism evidence="1 2">
    <name type="scientific">Aaosphaeria arxii CBS 175.79</name>
    <dbReference type="NCBI Taxonomy" id="1450172"/>
    <lineage>
        <taxon>Eukaryota</taxon>
        <taxon>Fungi</taxon>
        <taxon>Dikarya</taxon>
        <taxon>Ascomycota</taxon>
        <taxon>Pezizomycotina</taxon>
        <taxon>Dothideomycetes</taxon>
        <taxon>Pleosporomycetidae</taxon>
        <taxon>Pleosporales</taxon>
        <taxon>Pleosporales incertae sedis</taxon>
        <taxon>Aaosphaeria</taxon>
    </lineage>
</organism>
<evidence type="ECO:0000313" key="1">
    <source>
        <dbReference type="EMBL" id="KAF2010690.1"/>
    </source>
</evidence>
<dbReference type="RefSeq" id="XP_033379029.1">
    <property type="nucleotide sequence ID" value="XM_033531347.1"/>
</dbReference>
<name>A0A6A5XCP1_9PLEO</name>